<feature type="region of interest" description="Disordered" evidence="1">
    <location>
        <begin position="790"/>
        <end position="827"/>
    </location>
</feature>
<organism evidence="2">
    <name type="scientific">uncultured Caudovirales phage</name>
    <dbReference type="NCBI Taxonomy" id="2100421"/>
    <lineage>
        <taxon>Viruses</taxon>
        <taxon>Duplodnaviria</taxon>
        <taxon>Heunggongvirae</taxon>
        <taxon>Uroviricota</taxon>
        <taxon>Caudoviricetes</taxon>
        <taxon>Peduoviridae</taxon>
        <taxon>Maltschvirus</taxon>
        <taxon>Maltschvirus maltsch</taxon>
    </lineage>
</organism>
<accession>A0A6J7WJ39</accession>
<dbReference type="EMBL" id="LR798236">
    <property type="protein sequence ID" value="CAB5212632.1"/>
    <property type="molecule type" value="Genomic_DNA"/>
</dbReference>
<protein>
    <submittedName>
        <fullName evidence="2">Uncharacterized protein</fullName>
    </submittedName>
</protein>
<proteinExistence type="predicted"/>
<name>A0A6J7WJ39_9CAUD</name>
<sequence length="827" mass="87481">MATLAEMWDADTSSATIPKDVQAKRDKDAVAILQNELKGKQALAAKGNKAAQADVAGLLKEIQRVSGGSIVAPNKSTMTGLRPDLQAANDSTPILGNTLADLWDAPDGGYKSTAGGGRGSYEGYSQAEESAGKTKQNVGRVKQIFANAIKKGLEAKQELPGFIASTADFIANAPSAVAGTVGYGSSRLFGGTPEEATASSQKVAGAIANPVGRLTGTAETPAYQQALPTQVMEYIGSHLNEGAQAIAKKFNVPVPDVENAINAGLMAAGAVAPKVMGATKQAFKEASKDLEIVRPGQLTKEQAQADFAARQGKAGSAGAAKVDANPFSGQITGEETVRGQFPQVKLSKTRENVPVNEQNTRAQIYNEIVGNNQVRSGVLTGNEDVLRTEHTASKLPTPQGELLKKQIADEQVALSNYAQQRVNNSGASPTLITPYERGQRINDAFAGDDGLTGFFKNEKKSFYDEASNRTGNNPIQSSNVENLFADKQFQAGLGLKNNQGVAKAAEDLISHAKTVGFKDEMGNVYAPNTVGAWTAVQKSLNSNWTKDNAAVIRQINQAIERDIGQAGGLDLLKKADQLHQAEKVLFNSKGIKKMFGDIDPNGVQTATAFDSIPQKLNSMPTDEWKHIYDTADKISKGKITGPIDKATGLPKWEINVPEELRISAESAKNEMRGNIAREIYEAGAAKAGEWNQNSVNKILNARADKIKHAFPLEEQQAFHKLNYGGYLMPGVHGYEGAGLQSLRVQGIVEGNLGKLGATAGGTIGGAVGGPSGAAIGAYIGGKAGARGAERLGERAMTKEAQKTQKQMQKNAQMGQNNLSDLTKQGKK</sequence>
<gene>
    <name evidence="2" type="ORF">UFOVP188_37</name>
</gene>
<feature type="compositionally biased region" description="Polar residues" evidence="1">
    <location>
        <begin position="803"/>
        <end position="827"/>
    </location>
</feature>
<feature type="compositionally biased region" description="Basic and acidic residues" evidence="1">
    <location>
        <begin position="790"/>
        <end position="802"/>
    </location>
</feature>
<evidence type="ECO:0000313" key="2">
    <source>
        <dbReference type="EMBL" id="CAB5212632.1"/>
    </source>
</evidence>
<evidence type="ECO:0000256" key="1">
    <source>
        <dbReference type="SAM" id="MobiDB-lite"/>
    </source>
</evidence>
<reference evidence="2" key="1">
    <citation type="submission" date="2020-05" db="EMBL/GenBank/DDBJ databases">
        <authorList>
            <person name="Chiriac C."/>
            <person name="Salcher M."/>
            <person name="Ghai R."/>
            <person name="Kavagutti S V."/>
        </authorList>
    </citation>
    <scope>NUCLEOTIDE SEQUENCE</scope>
</reference>